<evidence type="ECO:0000313" key="1">
    <source>
        <dbReference type="EMBL" id="MCT8506139.1"/>
    </source>
</evidence>
<dbReference type="RefSeq" id="WP_261536034.1">
    <property type="nucleotide sequence ID" value="NZ_JAHXDE010000004.1"/>
</dbReference>
<accession>A0A9X2X4E6</accession>
<name>A0A9X2X4E6_9GAMM</name>
<protein>
    <submittedName>
        <fullName evidence="1">Uncharacterized protein</fullName>
    </submittedName>
</protein>
<organism evidence="1 2">
    <name type="scientific">Chromohalobacter moromii</name>
    <dbReference type="NCBI Taxonomy" id="2860329"/>
    <lineage>
        <taxon>Bacteria</taxon>
        <taxon>Pseudomonadati</taxon>
        <taxon>Pseudomonadota</taxon>
        <taxon>Gammaproteobacteria</taxon>
        <taxon>Oceanospirillales</taxon>
        <taxon>Halomonadaceae</taxon>
        <taxon>Chromohalobacter</taxon>
    </lineage>
</organism>
<dbReference type="Proteomes" id="UP001145353">
    <property type="component" value="Unassembled WGS sequence"/>
</dbReference>
<comment type="caution">
    <text evidence="1">The sequence shown here is derived from an EMBL/GenBank/DDBJ whole genome shotgun (WGS) entry which is preliminary data.</text>
</comment>
<gene>
    <name evidence="1" type="ORF">KZO87_12215</name>
</gene>
<reference evidence="1" key="2">
    <citation type="journal article" date="2022" name="Syst. Appl. Microbiol.">
        <title>Chromohalobacter moromii sp. nov., a moderately halophilic bacterium isolated from lupine-based moromi fermentation.</title>
        <authorList>
            <person name="Lulf R.H."/>
            <person name="Hilgarth M."/>
            <person name="Ehrmann M.A."/>
        </authorList>
    </citation>
    <scope>NUCLEOTIDE SEQUENCE</scope>
    <source>
        <strain evidence="1">TMW 2.2304</strain>
    </source>
</reference>
<keyword evidence="2" id="KW-1185">Reference proteome</keyword>
<proteinExistence type="predicted"/>
<reference evidence="1" key="1">
    <citation type="submission" date="2021-07" db="EMBL/GenBank/DDBJ databases">
        <authorList>
            <person name="Luelf R.H."/>
        </authorList>
    </citation>
    <scope>NUCLEOTIDE SEQUENCE</scope>
    <source>
        <strain evidence="1">TMW 2.2304</strain>
    </source>
</reference>
<dbReference type="AlphaFoldDB" id="A0A9X2X4E6"/>
<dbReference type="EMBL" id="JAHXDE010000004">
    <property type="protein sequence ID" value="MCT8506139.1"/>
    <property type="molecule type" value="Genomic_DNA"/>
</dbReference>
<evidence type="ECO:0000313" key="2">
    <source>
        <dbReference type="Proteomes" id="UP001145353"/>
    </source>
</evidence>
<sequence length="241" mass="26468">MIMLQAIIDRLTAEGIDANLSSKADPSLADTAVTMVELLNPLVSSRAYPLTLPEKEPLPNAVYQPMARNFLDADGYLVGRVDIYMVTLRGERFADLQDLSAGLDTAVSQHTGVDSIEITDAAQEYENEQQQYQAHFEIQVATLSTQAPALPAAFVYTVSSEADPPRTTCRHQTVTEYVAVVLVANQQEIEALSKQAVSALIGLEQPGAITPLEDVGGQQVAVSGRHVYWRELMRWQRRIPT</sequence>